<accession>A0A285JKF0</accession>
<dbReference type="RefSeq" id="WP_097147542.1">
    <property type="nucleotide sequence ID" value="NZ_OBEA01000011.1"/>
</dbReference>
<reference evidence="4 7" key="2">
    <citation type="journal article" date="2018" name="Int. J. Syst. Evol. Microbiol.">
        <title>Pseudooceanicola lipolyticus sp. nov., a marine alphaproteobacterium, reclassification of Oceanicola flagellatus as Pseudooceanicola flagellatus comb. nov. and emended description of the genus Pseudooceanicola.</title>
        <authorList>
            <person name="Huang M.-M."/>
            <person name="Guo L.-L."/>
            <person name="Wu Y.-H."/>
            <person name="Lai Q.-L."/>
            <person name="Shao Z.-Z."/>
            <person name="Wang C.-S."/>
            <person name="Wu M."/>
            <person name="Xu X.-W."/>
        </authorList>
    </citation>
    <scope>NUCLEOTIDE SEQUENCE [LARGE SCALE GENOMIC DNA]</scope>
    <source>
        <strain evidence="4 7">Ar-45</strain>
    </source>
</reference>
<dbReference type="GO" id="GO:0051537">
    <property type="term" value="F:2 iron, 2 sulfur cluster binding"/>
    <property type="evidence" value="ECO:0007669"/>
    <property type="project" value="InterPro"/>
</dbReference>
<dbReference type="PROSITE" id="PS51384">
    <property type="entry name" value="FAD_FR"/>
    <property type="match status" value="1"/>
</dbReference>
<dbReference type="PANTHER" id="PTHR47354">
    <property type="entry name" value="NADH OXIDOREDUCTASE HCR"/>
    <property type="match status" value="1"/>
</dbReference>
<evidence type="ECO:0000313" key="5">
    <source>
        <dbReference type="EMBL" id="SNY60738.1"/>
    </source>
</evidence>
<reference evidence="5 6" key="1">
    <citation type="submission" date="2017-09" db="EMBL/GenBank/DDBJ databases">
        <authorList>
            <person name="Ehlers B."/>
            <person name="Leendertz F.H."/>
        </authorList>
    </citation>
    <scope>NUCLEOTIDE SEQUENCE [LARGE SCALE GENOMIC DNA]</scope>
    <source>
        <strain evidence="5 6">CGMCC 1.12662</strain>
    </source>
</reference>
<evidence type="ECO:0000259" key="2">
    <source>
        <dbReference type="PROSITE" id="PS51085"/>
    </source>
</evidence>
<dbReference type="CDD" id="cd06189">
    <property type="entry name" value="flavin_oxioreductase"/>
    <property type="match status" value="1"/>
</dbReference>
<keyword evidence="5" id="KW-0223">Dioxygenase</keyword>
<evidence type="ECO:0000259" key="3">
    <source>
        <dbReference type="PROSITE" id="PS51384"/>
    </source>
</evidence>
<dbReference type="InterPro" id="IPR001433">
    <property type="entry name" value="OxRdtase_FAD/NAD-bd"/>
</dbReference>
<dbReference type="InterPro" id="IPR039261">
    <property type="entry name" value="FNR_nucleotide-bd"/>
</dbReference>
<feature type="domain" description="2Fe-2S ferredoxin-type" evidence="2">
    <location>
        <begin position="3"/>
        <end position="89"/>
    </location>
</feature>
<comment type="cofactor">
    <cofactor evidence="1">
        <name>[2Fe-2S] cluster</name>
        <dbReference type="ChEBI" id="CHEBI:190135"/>
    </cofactor>
</comment>
<dbReference type="SUPFAM" id="SSF52343">
    <property type="entry name" value="Ferredoxin reductase-like, C-terminal NADP-linked domain"/>
    <property type="match status" value="1"/>
</dbReference>
<dbReference type="EMBL" id="PGTD01000006">
    <property type="protein sequence ID" value="PJE32755.1"/>
    <property type="molecule type" value="Genomic_DNA"/>
</dbReference>
<dbReference type="Proteomes" id="UP000231702">
    <property type="component" value="Unassembled WGS sequence"/>
</dbReference>
<dbReference type="PRINTS" id="PR00371">
    <property type="entry name" value="FPNCR"/>
</dbReference>
<dbReference type="OrthoDB" id="9806195at2"/>
<dbReference type="Gene3D" id="2.40.30.10">
    <property type="entry name" value="Translation factors"/>
    <property type="match status" value="1"/>
</dbReference>
<dbReference type="Proteomes" id="UP000231655">
    <property type="component" value="Unassembled WGS sequence"/>
</dbReference>
<dbReference type="InterPro" id="IPR050415">
    <property type="entry name" value="MRET"/>
</dbReference>
<dbReference type="InterPro" id="IPR017927">
    <property type="entry name" value="FAD-bd_FR_type"/>
</dbReference>
<keyword evidence="5" id="KW-0560">Oxidoreductase</keyword>
<evidence type="ECO:0000256" key="1">
    <source>
        <dbReference type="ARBA" id="ARBA00034078"/>
    </source>
</evidence>
<dbReference type="InterPro" id="IPR001709">
    <property type="entry name" value="Flavoprot_Pyr_Nucl_cyt_Rdtase"/>
</dbReference>
<dbReference type="EMBL" id="OBEA01000011">
    <property type="protein sequence ID" value="SNY60738.1"/>
    <property type="molecule type" value="Genomic_DNA"/>
</dbReference>
<dbReference type="InterPro" id="IPR008333">
    <property type="entry name" value="Cbr1-like_FAD-bd_dom"/>
</dbReference>
<dbReference type="Pfam" id="PF00111">
    <property type="entry name" value="Fer2"/>
    <property type="match status" value="1"/>
</dbReference>
<gene>
    <name evidence="4" type="ORF">CVM39_00870</name>
    <name evidence="5" type="ORF">SAMN06297129_3969</name>
</gene>
<dbReference type="Pfam" id="PF00970">
    <property type="entry name" value="FAD_binding_6"/>
    <property type="match status" value="1"/>
</dbReference>
<dbReference type="InterPro" id="IPR017938">
    <property type="entry name" value="Riboflavin_synthase-like_b-brl"/>
</dbReference>
<dbReference type="PROSITE" id="PS00197">
    <property type="entry name" value="2FE2S_FER_1"/>
    <property type="match status" value="1"/>
</dbReference>
<proteinExistence type="predicted"/>
<dbReference type="InterPro" id="IPR012675">
    <property type="entry name" value="Beta-grasp_dom_sf"/>
</dbReference>
<dbReference type="Gene3D" id="3.10.20.30">
    <property type="match status" value="1"/>
</dbReference>
<dbReference type="SUPFAM" id="SSF54292">
    <property type="entry name" value="2Fe-2S ferredoxin-like"/>
    <property type="match status" value="1"/>
</dbReference>
<dbReference type="AlphaFoldDB" id="A0A285JKF0"/>
<feature type="domain" description="FAD-binding FR-type" evidence="3">
    <location>
        <begin position="96"/>
        <end position="196"/>
    </location>
</feature>
<dbReference type="InterPro" id="IPR001041">
    <property type="entry name" value="2Fe-2S_ferredoxin-type"/>
</dbReference>
<dbReference type="PRINTS" id="PR00410">
    <property type="entry name" value="PHEHYDRXLASE"/>
</dbReference>
<evidence type="ECO:0000313" key="6">
    <source>
        <dbReference type="Proteomes" id="UP000231655"/>
    </source>
</evidence>
<name>A0A285JKF0_9RHOB</name>
<dbReference type="InterPro" id="IPR036010">
    <property type="entry name" value="2Fe-2S_ferredoxin-like_sf"/>
</dbReference>
<organism evidence="5 6">
    <name type="scientific">Pseudooceanicola antarcticus</name>
    <dbReference type="NCBI Taxonomy" id="1247613"/>
    <lineage>
        <taxon>Bacteria</taxon>
        <taxon>Pseudomonadati</taxon>
        <taxon>Pseudomonadota</taxon>
        <taxon>Alphaproteobacteria</taxon>
        <taxon>Rhodobacterales</taxon>
        <taxon>Paracoccaceae</taxon>
        <taxon>Pseudooceanicola</taxon>
    </lineage>
</organism>
<dbReference type="SUPFAM" id="SSF63380">
    <property type="entry name" value="Riboflavin synthase domain-like"/>
    <property type="match status" value="1"/>
</dbReference>
<evidence type="ECO:0000313" key="4">
    <source>
        <dbReference type="EMBL" id="PJE32755.1"/>
    </source>
</evidence>
<evidence type="ECO:0000313" key="7">
    <source>
        <dbReference type="Proteomes" id="UP000231702"/>
    </source>
</evidence>
<keyword evidence="7" id="KW-1185">Reference proteome</keyword>
<dbReference type="CDD" id="cd00207">
    <property type="entry name" value="fer2"/>
    <property type="match status" value="1"/>
</dbReference>
<dbReference type="InterPro" id="IPR006058">
    <property type="entry name" value="2Fe2S_fd_BS"/>
</dbReference>
<sequence>MSFRITVTDHDDIGFDCEEDETVLDAADRAGYAIPYSCRKGVCSSCEGGIALGEAMVRGQGVQAGPAEGVKLCQARPLTDLQIAPTRIQKVEPVERKTLEAKVRKITRPAPDVAVIQFRLPIGQRAPFRAGQYLRVVMEDGDSRNYSMANTPQKNDGIELHIRHVPGGKFSEQVLSNLDKGQFLTVELPYGEFCLSDNDDLDAVLLATGTGFAPMKSLIENQIVLGAERPLKLYWGVNTEADLYMADVAARWAAAHPWISFTPVISSPSDGWDGRTGFVHRAVLEDIPDMSNVEVYACGAPVMIDAARSEFEAEAGLAKDRFFSDAFVASGDEE</sequence>
<dbReference type="Gene3D" id="3.40.50.80">
    <property type="entry name" value="Nucleotide-binding domain of ferredoxin-NADP reductase (FNR) module"/>
    <property type="match status" value="1"/>
</dbReference>
<dbReference type="PROSITE" id="PS51085">
    <property type="entry name" value="2FE2S_FER_2"/>
    <property type="match status" value="1"/>
</dbReference>
<dbReference type="PANTHER" id="PTHR47354:SF5">
    <property type="entry name" value="PROTEIN RFBI"/>
    <property type="match status" value="1"/>
</dbReference>
<dbReference type="GO" id="GO:0051213">
    <property type="term" value="F:dioxygenase activity"/>
    <property type="evidence" value="ECO:0007669"/>
    <property type="project" value="UniProtKB-KW"/>
</dbReference>
<protein>
    <submittedName>
        <fullName evidence="5">CDP-4-dehydro-6-deoxyglucose reductase/3-phenylpropionate/trans-cinnamate dioxygenase ferredoxin reductase subunit</fullName>
    </submittedName>
    <submittedName>
        <fullName evidence="4">Flavin oxidoreductase</fullName>
    </submittedName>
</protein>
<dbReference type="Pfam" id="PF00175">
    <property type="entry name" value="NAD_binding_1"/>
    <property type="match status" value="1"/>
</dbReference>